<dbReference type="GO" id="GO:0006954">
    <property type="term" value="P:inflammatory response"/>
    <property type="evidence" value="ECO:0007669"/>
    <property type="project" value="UniProtKB-KW"/>
</dbReference>
<dbReference type="InterPro" id="IPR013568">
    <property type="entry name" value="SEFIR_dom"/>
</dbReference>
<dbReference type="InterPro" id="IPR039465">
    <property type="entry name" value="IL-17_rcpt-like"/>
</dbReference>
<evidence type="ECO:0000256" key="1">
    <source>
        <dbReference type="ARBA" id="ARBA00004162"/>
    </source>
</evidence>
<evidence type="ECO:0000256" key="4">
    <source>
        <dbReference type="ARBA" id="ARBA00022692"/>
    </source>
</evidence>
<dbReference type="PANTHER" id="PTHR15583">
    <property type="entry name" value="INTERLEUKIN-17 RECEPTOR"/>
    <property type="match status" value="1"/>
</dbReference>
<dbReference type="OrthoDB" id="9894203at2759"/>
<name>A0A3Q3G741_KRYMA</name>
<keyword evidence="7 12" id="KW-0472">Membrane</keyword>
<evidence type="ECO:0000256" key="8">
    <source>
        <dbReference type="ARBA" id="ARBA00023170"/>
    </source>
</evidence>
<evidence type="ECO:0000256" key="11">
    <source>
        <dbReference type="SAM" id="MobiDB-lite"/>
    </source>
</evidence>
<dbReference type="GO" id="GO:0005886">
    <property type="term" value="C:plasma membrane"/>
    <property type="evidence" value="ECO:0007669"/>
    <property type="project" value="UniProtKB-SubCell"/>
</dbReference>
<keyword evidence="9" id="KW-0325">Glycoprotein</keyword>
<evidence type="ECO:0000259" key="14">
    <source>
        <dbReference type="Pfam" id="PF15037"/>
    </source>
</evidence>
<evidence type="ECO:0000313" key="16">
    <source>
        <dbReference type="Proteomes" id="UP000264800"/>
    </source>
</evidence>
<feature type="compositionally biased region" description="Basic and acidic residues" evidence="11">
    <location>
        <begin position="629"/>
        <end position="644"/>
    </location>
</feature>
<dbReference type="AlphaFoldDB" id="A0A3Q3G741"/>
<dbReference type="Pfam" id="PF08357">
    <property type="entry name" value="SEFIR"/>
    <property type="match status" value="1"/>
</dbReference>
<evidence type="ECO:0000256" key="3">
    <source>
        <dbReference type="ARBA" id="ARBA00022475"/>
    </source>
</evidence>
<reference evidence="15" key="1">
    <citation type="submission" date="2025-08" db="UniProtKB">
        <authorList>
            <consortium name="Ensembl"/>
        </authorList>
    </citation>
    <scope>IDENTIFICATION</scope>
</reference>
<organism evidence="15 16">
    <name type="scientific">Kryptolebias marmoratus</name>
    <name type="common">Mangrove killifish</name>
    <name type="synonym">Rivulus marmoratus</name>
    <dbReference type="NCBI Taxonomy" id="37003"/>
    <lineage>
        <taxon>Eukaryota</taxon>
        <taxon>Metazoa</taxon>
        <taxon>Chordata</taxon>
        <taxon>Craniata</taxon>
        <taxon>Vertebrata</taxon>
        <taxon>Euteleostomi</taxon>
        <taxon>Actinopterygii</taxon>
        <taxon>Neopterygii</taxon>
        <taxon>Teleostei</taxon>
        <taxon>Neoteleostei</taxon>
        <taxon>Acanthomorphata</taxon>
        <taxon>Ovalentaria</taxon>
        <taxon>Atherinomorphae</taxon>
        <taxon>Cyprinodontiformes</taxon>
        <taxon>Rivulidae</taxon>
        <taxon>Kryptolebias</taxon>
    </lineage>
</organism>
<feature type="domain" description="Interleukin-17 receptor C/E N-terminal" evidence="14">
    <location>
        <begin position="216"/>
        <end position="456"/>
    </location>
</feature>
<sequence>MTNRSTRAETPGAATARHGRKHPAPRRHDTGVSSVRSGAGGASEMTARRCVRALLLLLCAALAPPRVDGIQTTCRMVTPGDLTGEQCRITLSTVQTKRSPEGYSECIGVLVWIKAGDFSSNWSRRIEVELLSDNQIILRPAWRGQSNTPQLSYSEKVKCKGSRKHPYALVERACFYADAKQNVSVSYGTNCARFYRVPDPRPDFSLSVDRMSKTVLVSVDEEEEVNVRICFQQGRLCEGSKPSAVYKSAVLKIPHMLPCTCIEMYYNYRDARRNVKCPFQNETILADVSDVLDTSEVEPYESHIEWSYKCPASGLNVSASLCWKQHKHVCIPVLNSTLDKKDGNSLEFNLLNVDKHPQMCVQFSIQGHSRVSCLFKDEQISWQTSIEAGRQSISVLLTSAVPAKFSAQLCVLTEGGCAPRGALHSGTTTENAAHRRINVPVQTVTENLCVQVWQSDPALTGRRILCLDYTHNRWGLYAAAVLILAVLATLFGFFLHRSTKSGAGGLLMIQKPLLLVCSSDQSSQISAVCALASILQGELGATVHTALWQQNSQRQAESGAGVADLGPIPWLYGQWEAVCEAQGKVLLFWSADAKRSYDRWKGQRAGVGCERIGEAAAEDSKANGKWKKEKPSETAEMFEEKDWRSQKEPSTVIEPVFTAALASLEGALQEGKGKDVAIVYFQGLCHSRDIPRAFRGVPRYCLPWDFSDLMQELAEVRAGTKSGEFRRSCGHRLLSKVMSMWLARQLARRLQTVLPQTQGHEAHSVPPASDRARSRPAAPRSEQEQELL</sequence>
<evidence type="ECO:0000256" key="5">
    <source>
        <dbReference type="ARBA" id="ARBA00022729"/>
    </source>
</evidence>
<keyword evidence="10" id="KW-0395">Inflammatory response</keyword>
<keyword evidence="5" id="KW-0732">Signal</keyword>
<evidence type="ECO:0000256" key="2">
    <source>
        <dbReference type="ARBA" id="ARBA00004479"/>
    </source>
</evidence>
<evidence type="ECO:0000256" key="6">
    <source>
        <dbReference type="ARBA" id="ARBA00022989"/>
    </source>
</evidence>
<keyword evidence="4 12" id="KW-0812">Transmembrane</keyword>
<keyword evidence="3" id="KW-1003">Cell membrane</keyword>
<protein>
    <submittedName>
        <fullName evidence="15">Interleukin 17 receptor E</fullName>
    </submittedName>
</protein>
<evidence type="ECO:0000313" key="15">
    <source>
        <dbReference type="Ensembl" id="ENSKMAP00000019947.1"/>
    </source>
</evidence>
<dbReference type="Pfam" id="PF15037">
    <property type="entry name" value="IL17_R_N"/>
    <property type="match status" value="1"/>
</dbReference>
<dbReference type="GO" id="GO:0030368">
    <property type="term" value="F:interleukin-17 receptor activity"/>
    <property type="evidence" value="ECO:0007669"/>
    <property type="project" value="InterPro"/>
</dbReference>
<dbReference type="GeneID" id="108231913"/>
<proteinExistence type="predicted"/>
<feature type="region of interest" description="Disordered" evidence="11">
    <location>
        <begin position="620"/>
        <end position="644"/>
    </location>
</feature>
<dbReference type="InterPro" id="IPR027841">
    <property type="entry name" value="IL-17_rcpt_C/E_N"/>
</dbReference>
<dbReference type="GeneTree" id="ENSGT00940000161421"/>
<dbReference type="STRING" id="37003.ENSKMAP00000019947"/>
<feature type="region of interest" description="Disordered" evidence="11">
    <location>
        <begin position="1"/>
        <end position="40"/>
    </location>
</feature>
<dbReference type="Proteomes" id="UP000264800">
    <property type="component" value="Unplaced"/>
</dbReference>
<dbReference type="OMA" id="CVEVYYT"/>
<keyword evidence="16" id="KW-1185">Reference proteome</keyword>
<reference evidence="15" key="2">
    <citation type="submission" date="2025-09" db="UniProtKB">
        <authorList>
            <consortium name="Ensembl"/>
        </authorList>
    </citation>
    <scope>IDENTIFICATION</scope>
</reference>
<accession>A0A3Q3G741</accession>
<evidence type="ECO:0000256" key="12">
    <source>
        <dbReference type="SAM" id="Phobius"/>
    </source>
</evidence>
<evidence type="ECO:0000256" key="7">
    <source>
        <dbReference type="ARBA" id="ARBA00023136"/>
    </source>
</evidence>
<dbReference type="KEGG" id="kmr:108231913"/>
<dbReference type="Ensembl" id="ENSKMAT00000020213.1">
    <property type="protein sequence ID" value="ENSKMAP00000019947.1"/>
    <property type="gene ID" value="ENSKMAG00000014832.1"/>
</dbReference>
<evidence type="ECO:0000256" key="9">
    <source>
        <dbReference type="ARBA" id="ARBA00023180"/>
    </source>
</evidence>
<feature type="transmembrane region" description="Helical" evidence="12">
    <location>
        <begin position="474"/>
        <end position="495"/>
    </location>
</feature>
<dbReference type="RefSeq" id="XP_017264819.1">
    <property type="nucleotide sequence ID" value="XM_017409330.3"/>
</dbReference>
<evidence type="ECO:0000259" key="13">
    <source>
        <dbReference type="Pfam" id="PF08357"/>
    </source>
</evidence>
<dbReference type="PANTHER" id="PTHR15583:SF21">
    <property type="entry name" value="INTERLEUKIN-17 RECEPTOR E-LIKE"/>
    <property type="match status" value="1"/>
</dbReference>
<keyword evidence="6 12" id="KW-1133">Transmembrane helix</keyword>
<keyword evidence="8" id="KW-0675">Receptor</keyword>
<evidence type="ECO:0000256" key="10">
    <source>
        <dbReference type="ARBA" id="ARBA00023198"/>
    </source>
</evidence>
<feature type="domain" description="SEFIR" evidence="13">
    <location>
        <begin position="513"/>
        <end position="713"/>
    </location>
</feature>
<feature type="compositionally biased region" description="Low complexity" evidence="11">
    <location>
        <begin position="764"/>
        <end position="780"/>
    </location>
</feature>
<comment type="subcellular location">
    <subcellularLocation>
        <location evidence="1">Cell membrane</location>
        <topology evidence="1">Single-pass membrane protein</topology>
    </subcellularLocation>
    <subcellularLocation>
        <location evidence="2">Membrane</location>
        <topology evidence="2">Single-pass type I membrane protein</topology>
    </subcellularLocation>
</comment>
<feature type="region of interest" description="Disordered" evidence="11">
    <location>
        <begin position="757"/>
        <end position="788"/>
    </location>
</feature>
<dbReference type="Gene3D" id="3.40.50.11530">
    <property type="match status" value="1"/>
</dbReference>